<dbReference type="eggNOG" id="ENOG503057R">
    <property type="taxonomic scope" value="Bacteria"/>
</dbReference>
<dbReference type="EMBL" id="CP001750">
    <property type="protein sequence ID" value="ADB09871.1"/>
    <property type="molecule type" value="Genomic_DNA"/>
</dbReference>
<dbReference type="HOGENOM" id="CLU_893293_0_0_11"/>
<dbReference type="AlphaFoldDB" id="D2QAN5"/>
<protein>
    <submittedName>
        <fullName evidence="1">Uncharacterized protein</fullName>
    </submittedName>
</protein>
<dbReference type="Proteomes" id="UP000008693">
    <property type="component" value="Chromosome"/>
</dbReference>
<organism evidence="1 2">
    <name type="scientific">Bifidobacterium dentium (strain ATCC 27534 / DSM 20436 / JCM 1195 / Bd1)</name>
    <dbReference type="NCBI Taxonomy" id="401473"/>
    <lineage>
        <taxon>Bacteria</taxon>
        <taxon>Bacillati</taxon>
        <taxon>Actinomycetota</taxon>
        <taxon>Actinomycetes</taxon>
        <taxon>Bifidobacteriales</taxon>
        <taxon>Bifidobacteriaceae</taxon>
        <taxon>Bifidobacterium</taxon>
    </lineage>
</organism>
<reference evidence="1 2" key="1">
    <citation type="journal article" date="2009" name="PLoS Genet.">
        <title>The Bifidobacterium dentium Bd1 genome sequence reflects its genetic adaptation to the human oral cavity.</title>
        <authorList>
            <person name="Ventura M."/>
            <person name="Turroni F."/>
            <person name="Zomer A."/>
            <person name="Foroni E."/>
            <person name="Giubellini V."/>
            <person name="Bottacini F."/>
            <person name="Canchaya C."/>
            <person name="Claesson M.J."/>
            <person name="He F."/>
            <person name="Mantzourani M."/>
            <person name="Mulas L."/>
            <person name="Ferrarini A."/>
            <person name="Gao B."/>
            <person name="Delledonne M."/>
            <person name="Henrissat B."/>
            <person name="Coutinho P."/>
            <person name="Oggioni M."/>
            <person name="Gupta R.S."/>
            <person name="Zhang Z."/>
            <person name="Beighton D."/>
            <person name="Fitzgerald G.F."/>
            <person name="O'Toole P.W."/>
            <person name="van Sinderen D."/>
        </authorList>
    </citation>
    <scope>NUCLEOTIDE SEQUENCE [LARGE SCALE GENOMIC DNA]</scope>
    <source>
        <strain evidence="2">ATCC 27534 / DSM 20436 / JCM 1195 / Bd1</strain>
    </source>
</reference>
<keyword evidence="2" id="KW-1185">Reference proteome</keyword>
<evidence type="ECO:0000313" key="2">
    <source>
        <dbReference type="Proteomes" id="UP000008693"/>
    </source>
</evidence>
<proteinExistence type="predicted"/>
<accession>D2QAN5</accession>
<dbReference type="GeneID" id="31606446"/>
<sequence>MDSRIEKHLIDIIAKQYQPGKFRQATDEDLIASRLDEPVAADQLWEVDDRKTCAMVFVSEVPDDRRLVRVIPVGNYENGFDSRDHVVFPDGSPTGFPLIVYKEFETTIPIRLLSVPYGSFDGHVSDNIRSFEGVYDPYDDNNIPLVNRMNIRDQFERWHELCDRLPEPQGISEEEFGTREDIGDYIEALHSVLGLAPAQCLAVRRGTLALTEEQEKRMAKAGFGNHPQTTDTLPKAFVELSEQPRWRFVVDDYIDSHQESASSFDIESTAREALAHQAFALAARTNGSGDEAINELLQKAAGSMTRSRKAE</sequence>
<evidence type="ECO:0000313" key="1">
    <source>
        <dbReference type="EMBL" id="ADB09871.1"/>
    </source>
</evidence>
<dbReference type="KEGG" id="bde:BDP_1250"/>
<dbReference type="STRING" id="401473.BDP_1250"/>
<gene>
    <name evidence="1" type="ordered locus">BDP_1250</name>
</gene>
<dbReference type="RefSeq" id="WP_012902196.1">
    <property type="nucleotide sequence ID" value="NC_013714.1"/>
</dbReference>
<name>D2QAN5_BIFDB</name>